<comment type="caution">
    <text evidence="2">The sequence shown here is derived from an EMBL/GenBank/DDBJ whole genome shotgun (WGS) entry which is preliminary data.</text>
</comment>
<feature type="region of interest" description="Disordered" evidence="1">
    <location>
        <begin position="101"/>
        <end position="144"/>
    </location>
</feature>
<reference evidence="2" key="1">
    <citation type="submission" date="2022-08" db="EMBL/GenBank/DDBJ databases">
        <title>A Global Phylogenomic Analysis of the Shiitake Genus Lentinula.</title>
        <authorList>
            <consortium name="DOE Joint Genome Institute"/>
            <person name="Sierra-Patev S."/>
            <person name="Min B."/>
            <person name="Naranjo-Ortiz M."/>
            <person name="Looney B."/>
            <person name="Konkel Z."/>
            <person name="Slot J.C."/>
            <person name="Sakamoto Y."/>
            <person name="Steenwyk J.L."/>
            <person name="Rokas A."/>
            <person name="Carro J."/>
            <person name="Camarero S."/>
            <person name="Ferreira P."/>
            <person name="Molpeceres G."/>
            <person name="Ruiz-Duenas F.J."/>
            <person name="Serrano A."/>
            <person name="Henrissat B."/>
            <person name="Drula E."/>
            <person name="Hughes K.W."/>
            <person name="Mata J.L."/>
            <person name="Ishikawa N.K."/>
            <person name="Vargas-Isla R."/>
            <person name="Ushijima S."/>
            <person name="Smith C.A."/>
            <person name="Ahrendt S."/>
            <person name="Andreopoulos W."/>
            <person name="He G."/>
            <person name="Labutti K."/>
            <person name="Lipzen A."/>
            <person name="Ng V."/>
            <person name="Riley R."/>
            <person name="Sandor L."/>
            <person name="Barry K."/>
            <person name="Martinez A.T."/>
            <person name="Xiao Y."/>
            <person name="Gibbons J.G."/>
            <person name="Terashima K."/>
            <person name="Grigoriev I.V."/>
            <person name="Hibbett D.S."/>
        </authorList>
    </citation>
    <scope>NUCLEOTIDE SEQUENCE</scope>
    <source>
        <strain evidence="2">JLM2183</strain>
    </source>
</reference>
<evidence type="ECO:0000256" key="1">
    <source>
        <dbReference type="SAM" id="MobiDB-lite"/>
    </source>
</evidence>
<feature type="compositionally biased region" description="Polar residues" evidence="1">
    <location>
        <begin position="116"/>
        <end position="126"/>
    </location>
</feature>
<organism evidence="2 3">
    <name type="scientific">Lentinula aciculospora</name>
    <dbReference type="NCBI Taxonomy" id="153920"/>
    <lineage>
        <taxon>Eukaryota</taxon>
        <taxon>Fungi</taxon>
        <taxon>Dikarya</taxon>
        <taxon>Basidiomycota</taxon>
        <taxon>Agaricomycotina</taxon>
        <taxon>Agaricomycetes</taxon>
        <taxon>Agaricomycetidae</taxon>
        <taxon>Agaricales</taxon>
        <taxon>Marasmiineae</taxon>
        <taxon>Omphalotaceae</taxon>
        <taxon>Lentinula</taxon>
    </lineage>
</organism>
<keyword evidence="3" id="KW-1185">Reference proteome</keyword>
<dbReference type="AlphaFoldDB" id="A0A9W9A3D9"/>
<protein>
    <submittedName>
        <fullName evidence="2">Uncharacterized protein</fullName>
    </submittedName>
</protein>
<gene>
    <name evidence="2" type="ORF">J3R30DRAFT_3298575</name>
</gene>
<dbReference type="EMBL" id="JAOTPV010000021">
    <property type="protein sequence ID" value="KAJ4472022.1"/>
    <property type="molecule type" value="Genomic_DNA"/>
</dbReference>
<dbReference type="Proteomes" id="UP001150266">
    <property type="component" value="Unassembled WGS sequence"/>
</dbReference>
<accession>A0A9W9A3D9</accession>
<evidence type="ECO:0000313" key="3">
    <source>
        <dbReference type="Proteomes" id="UP001150266"/>
    </source>
</evidence>
<dbReference type="OrthoDB" id="3262664at2759"/>
<feature type="compositionally biased region" description="Low complexity" evidence="1">
    <location>
        <begin position="101"/>
        <end position="115"/>
    </location>
</feature>
<proteinExistence type="predicted"/>
<feature type="compositionally biased region" description="Low complexity" evidence="1">
    <location>
        <begin position="135"/>
        <end position="144"/>
    </location>
</feature>
<evidence type="ECO:0000313" key="2">
    <source>
        <dbReference type="EMBL" id="KAJ4472022.1"/>
    </source>
</evidence>
<name>A0A9W9A3D9_9AGAR</name>
<sequence>MSLSVDDLVSSLSSSHIGQEALDLAALQTQLAQTLFSQPIAYSSDPSLDSFHQPCNTPTGRTPSSSFSWGQVMDVQQRLSRRDEMIDDAEDERMVEEILVPSSPASPGYSSASYAVQQQMSISQQKPHNRGPHNPSITSFPSFPISSSSVSESSSFTSTDPFYLAQLQAMQSHGASSPSALSQLGMPAQHSPFMQQQQIARRENFGFSPSISLDTHNIFAASVAFEC</sequence>